<name>A0A0K8S4V3_LYGHE</name>
<reference evidence="2" key="1">
    <citation type="submission" date="2014-09" db="EMBL/GenBank/DDBJ databases">
        <authorList>
            <person name="Magalhaes I.L.F."/>
            <person name="Oliveira U."/>
            <person name="Santos F.R."/>
            <person name="Vidigal T.H.D.A."/>
            <person name="Brescovit A.D."/>
            <person name="Santos A.J."/>
        </authorList>
    </citation>
    <scope>NUCLEOTIDE SEQUENCE</scope>
</reference>
<evidence type="ECO:0000256" key="1">
    <source>
        <dbReference type="SAM" id="MobiDB-lite"/>
    </source>
</evidence>
<proteinExistence type="predicted"/>
<feature type="region of interest" description="Disordered" evidence="1">
    <location>
        <begin position="73"/>
        <end position="97"/>
    </location>
</feature>
<feature type="non-terminal residue" evidence="2">
    <location>
        <position position="1"/>
    </location>
</feature>
<evidence type="ECO:0000313" key="2">
    <source>
        <dbReference type="EMBL" id="JAG48273.1"/>
    </source>
</evidence>
<sequence>KTSQRNGSGKNFENLVGQIGQTVRELEKSVRSSQALERKQFQNELQLHIDKHQLSLSLDQQKYHNKRHTRLAMSLSDSSSAGGARPQAGARTEDARSLREKCAELRSILSKRELQLRKTRATLKQVTEDNVKLARAYESKSAAFKELSGKSEALKKQLREKT</sequence>
<dbReference type="EMBL" id="GBRD01017554">
    <property type="protein sequence ID" value="JAG48273.1"/>
    <property type="molecule type" value="Transcribed_RNA"/>
</dbReference>
<accession>A0A0K8S4V3</accession>
<organism evidence="2">
    <name type="scientific">Lygus hesperus</name>
    <name type="common">Western plant bug</name>
    <dbReference type="NCBI Taxonomy" id="30085"/>
    <lineage>
        <taxon>Eukaryota</taxon>
        <taxon>Metazoa</taxon>
        <taxon>Ecdysozoa</taxon>
        <taxon>Arthropoda</taxon>
        <taxon>Hexapoda</taxon>
        <taxon>Insecta</taxon>
        <taxon>Pterygota</taxon>
        <taxon>Neoptera</taxon>
        <taxon>Paraneoptera</taxon>
        <taxon>Hemiptera</taxon>
        <taxon>Heteroptera</taxon>
        <taxon>Panheteroptera</taxon>
        <taxon>Cimicomorpha</taxon>
        <taxon>Miridae</taxon>
        <taxon>Mirini</taxon>
        <taxon>Lygus</taxon>
    </lineage>
</organism>
<protein>
    <submittedName>
        <fullName evidence="2">Uncharacterized protein</fullName>
    </submittedName>
</protein>
<dbReference type="AlphaFoldDB" id="A0A0K8S4V3"/>
<feature type="non-terminal residue" evidence="2">
    <location>
        <position position="162"/>
    </location>
</feature>